<keyword evidence="5 7" id="KW-0472">Membrane</keyword>
<evidence type="ECO:0000313" key="10">
    <source>
        <dbReference type="Proteomes" id="UP000013057"/>
    </source>
</evidence>
<dbReference type="Gene3D" id="1.10.3730.20">
    <property type="match status" value="1"/>
</dbReference>
<comment type="subcellular location">
    <subcellularLocation>
        <location evidence="1">Endomembrane system</location>
        <topology evidence="1">Multi-pass membrane protein</topology>
    </subcellularLocation>
</comment>
<dbReference type="PANTHER" id="PTHR32322">
    <property type="entry name" value="INNER MEMBRANE TRANSPORTER"/>
    <property type="match status" value="1"/>
</dbReference>
<evidence type="ECO:0000256" key="1">
    <source>
        <dbReference type="ARBA" id="ARBA00004127"/>
    </source>
</evidence>
<feature type="transmembrane region" description="Helical" evidence="7">
    <location>
        <begin position="28"/>
        <end position="48"/>
    </location>
</feature>
<evidence type="ECO:0000259" key="8">
    <source>
        <dbReference type="Pfam" id="PF00892"/>
    </source>
</evidence>
<name>R4FCX4_9BACL</name>
<dbReference type="EMBL" id="BARH01000013">
    <property type="protein sequence ID" value="GAC91316.1"/>
    <property type="molecule type" value="Genomic_DNA"/>
</dbReference>
<reference evidence="10" key="1">
    <citation type="journal article" date="2013" name="Genome">
        <title>Draft Genome Sequence of a Thermophilic Member of the Bacillaceae, Anoxybacillus flavithermus Strain Kn10, Isolated from the Kan-nawa Hot Spring in Japan.</title>
        <authorList>
            <person name="Matsutani M."/>
            <person name="Shirakihara Y."/>
            <person name="Imada K."/>
            <person name="Yakushi T."/>
            <person name="Matsushita K."/>
        </authorList>
    </citation>
    <scope>NUCLEOTIDE SEQUENCE [LARGE SCALE GENOMIC DNA]</scope>
    <source>
        <strain evidence="10">NBRC 109594</strain>
    </source>
</reference>
<feature type="transmembrane region" description="Helical" evidence="7">
    <location>
        <begin position="60"/>
        <end position="79"/>
    </location>
</feature>
<comment type="similarity">
    <text evidence="2">Belongs to the EamA transporter family.</text>
</comment>
<dbReference type="Pfam" id="PF00892">
    <property type="entry name" value="EamA"/>
    <property type="match status" value="2"/>
</dbReference>
<feature type="domain" description="EamA" evidence="8">
    <location>
        <begin position="30"/>
        <end position="163"/>
    </location>
</feature>
<feature type="region of interest" description="Disordered" evidence="6">
    <location>
        <begin position="1"/>
        <end position="22"/>
    </location>
</feature>
<feature type="transmembrane region" description="Helical" evidence="7">
    <location>
        <begin position="118"/>
        <end position="140"/>
    </location>
</feature>
<feature type="transmembrane region" description="Helical" evidence="7">
    <location>
        <begin position="293"/>
        <end position="311"/>
    </location>
</feature>
<feature type="transmembrane region" description="Helical" evidence="7">
    <location>
        <begin position="233"/>
        <end position="255"/>
    </location>
</feature>
<dbReference type="InterPro" id="IPR050638">
    <property type="entry name" value="AA-Vitamin_Transporters"/>
</dbReference>
<dbReference type="SUPFAM" id="SSF103481">
    <property type="entry name" value="Multidrug resistance efflux transporter EmrE"/>
    <property type="match status" value="2"/>
</dbReference>
<evidence type="ECO:0000313" key="9">
    <source>
        <dbReference type="EMBL" id="GAC91316.1"/>
    </source>
</evidence>
<feature type="transmembrane region" description="Helical" evidence="7">
    <location>
        <begin position="91"/>
        <end position="112"/>
    </location>
</feature>
<feature type="transmembrane region" description="Helical" evidence="7">
    <location>
        <begin position="200"/>
        <end position="221"/>
    </location>
</feature>
<dbReference type="Proteomes" id="UP000013057">
    <property type="component" value="Unassembled WGS sequence"/>
</dbReference>
<dbReference type="InterPro" id="IPR000620">
    <property type="entry name" value="EamA_dom"/>
</dbReference>
<dbReference type="PANTHER" id="PTHR32322:SF2">
    <property type="entry name" value="EAMA DOMAIN-CONTAINING PROTEIN"/>
    <property type="match status" value="1"/>
</dbReference>
<organism evidence="9 10">
    <name type="scientific">Anoxybacillus flavithermus NBRC 109594</name>
    <dbReference type="NCBI Taxonomy" id="1315967"/>
    <lineage>
        <taxon>Bacteria</taxon>
        <taxon>Bacillati</taxon>
        <taxon>Bacillota</taxon>
        <taxon>Bacilli</taxon>
        <taxon>Bacillales</taxon>
        <taxon>Anoxybacillaceae</taxon>
        <taxon>Anoxybacillus</taxon>
    </lineage>
</organism>
<accession>R4FCX4</accession>
<feature type="transmembrane region" description="Helical" evidence="7">
    <location>
        <begin position="267"/>
        <end position="287"/>
    </location>
</feature>
<dbReference type="InterPro" id="IPR037185">
    <property type="entry name" value="EmrE-like"/>
</dbReference>
<keyword evidence="4 7" id="KW-1133">Transmembrane helix</keyword>
<evidence type="ECO:0000256" key="7">
    <source>
        <dbReference type="SAM" id="Phobius"/>
    </source>
</evidence>
<proteinExistence type="inferred from homology"/>
<sequence>MLASKTEQAHVPSCGKKKKDGGKEMRKTFFGSLYLSLAASIWGGMYVVSKYVLDYVPPFTLVWLRYAIAFFVLWAILRVKRVSMPKEKQDWKHIISIGIVGYVVSISLQFVGTKWSDAHTASLITSATPAFIVIFARWMLNEVVTLRKLSALLLATAGVVVVVGFGGEETTSFFGNVLLVGAAVTWALLSVLVKIASDRLSVLVMTTYAIFVAFIGTTPMMVWEWWQVTSVTFSFPVVLGVIYLGVVSTAGAFFLWNKGMEMMDASIGSLFFFFQPLVGSLFGWLFLHEQLHVSFWIGGALIVIGVVIAVFRKKQV</sequence>
<protein>
    <submittedName>
        <fullName evidence="9">Drug/metabolite transporter (DMT) superfamily permease</fullName>
    </submittedName>
</protein>
<feature type="transmembrane region" description="Helical" evidence="7">
    <location>
        <begin position="173"/>
        <end position="193"/>
    </location>
</feature>
<dbReference type="GO" id="GO:0016020">
    <property type="term" value="C:membrane"/>
    <property type="evidence" value="ECO:0007669"/>
    <property type="project" value="UniProtKB-SubCell"/>
</dbReference>
<gene>
    <name evidence="9" type="ORF">KN10_1752</name>
</gene>
<keyword evidence="3 7" id="KW-0812">Transmembrane</keyword>
<feature type="transmembrane region" description="Helical" evidence="7">
    <location>
        <begin position="149"/>
        <end position="167"/>
    </location>
</feature>
<evidence type="ECO:0000256" key="5">
    <source>
        <dbReference type="ARBA" id="ARBA00023136"/>
    </source>
</evidence>
<evidence type="ECO:0000256" key="2">
    <source>
        <dbReference type="ARBA" id="ARBA00007362"/>
    </source>
</evidence>
<dbReference type="AlphaFoldDB" id="R4FCX4"/>
<evidence type="ECO:0000256" key="3">
    <source>
        <dbReference type="ARBA" id="ARBA00022692"/>
    </source>
</evidence>
<feature type="domain" description="EamA" evidence="8">
    <location>
        <begin position="174"/>
        <end position="310"/>
    </location>
</feature>
<evidence type="ECO:0000256" key="6">
    <source>
        <dbReference type="SAM" id="MobiDB-lite"/>
    </source>
</evidence>
<evidence type="ECO:0000256" key="4">
    <source>
        <dbReference type="ARBA" id="ARBA00022989"/>
    </source>
</evidence>
<comment type="caution">
    <text evidence="9">The sequence shown here is derived from an EMBL/GenBank/DDBJ whole genome shotgun (WGS) entry which is preliminary data.</text>
</comment>